<protein>
    <recommendedName>
        <fullName evidence="10">Diadenylate cyclase</fullName>
        <shortName evidence="10">DAC</shortName>
        <ecNumber evidence="10">2.7.7.85</ecNumber>
    </recommendedName>
    <alternativeName>
        <fullName evidence="10">Cyclic-di-AMP synthase</fullName>
        <shortName evidence="10">c-di-AMP synthase</shortName>
    </alternativeName>
</protein>
<evidence type="ECO:0000256" key="2">
    <source>
        <dbReference type="ARBA" id="ARBA00022475"/>
    </source>
</evidence>
<dbReference type="FunFam" id="3.40.1700.10:FF:000002">
    <property type="entry name" value="Diadenylate cyclase"/>
    <property type="match status" value="1"/>
</dbReference>
<dbReference type="EMBL" id="CADCTV010000945">
    <property type="protein sequence ID" value="CAA9369956.1"/>
    <property type="molecule type" value="Genomic_DNA"/>
</dbReference>
<keyword evidence="3 10" id="KW-0808">Transferase</keyword>
<dbReference type="NCBIfam" id="TIGR00159">
    <property type="entry name" value="diadenylate cyclase CdaA"/>
    <property type="match status" value="1"/>
</dbReference>
<sequence>MNGLVERFGFLAPDWKDFLEILVVAVVVYRVLRVLAGTRAIQMLLGIFAIVATYGAARVLNLSLLEYLLERVFEFGVIAALIVFQPELRSALAQLGQNRLLRVFSRLEQMQVAEEVSQAVEEMSRGKVGAIIAVEREVGLGEYLESGTALQARVSDALLLNIFTPYSLLHDGAAVVRGDQIVAAGVILPLTQSVLDDRSLGTRHRAALGLSEETDAMVVVVSEETGAISLAHGGRLHRHLTPDQLEKMLNEGAPGGVERRGVLTGD</sequence>
<keyword evidence="2 10" id="KW-1003">Cell membrane</keyword>
<keyword evidence="5 10" id="KW-0548">Nucleotidyltransferase</keyword>
<name>A0A6J4MVG2_9BACT</name>
<evidence type="ECO:0000313" key="12">
    <source>
        <dbReference type="EMBL" id="CAA9369956.1"/>
    </source>
</evidence>
<dbReference type="GO" id="GO:0004016">
    <property type="term" value="F:adenylate cyclase activity"/>
    <property type="evidence" value="ECO:0007669"/>
    <property type="project" value="UniProtKB-UniRule"/>
</dbReference>
<dbReference type="SUPFAM" id="SSF143597">
    <property type="entry name" value="YojJ-like"/>
    <property type="match status" value="1"/>
</dbReference>
<dbReference type="GO" id="GO:0006171">
    <property type="term" value="P:cAMP biosynthetic process"/>
    <property type="evidence" value="ECO:0007669"/>
    <property type="project" value="InterPro"/>
</dbReference>
<accession>A0A6J4MVG2</accession>
<feature type="domain" description="DAC" evidence="11">
    <location>
        <begin position="85"/>
        <end position="242"/>
    </location>
</feature>
<organism evidence="12">
    <name type="scientific">uncultured Gemmatimonadota bacterium</name>
    <dbReference type="NCBI Taxonomy" id="203437"/>
    <lineage>
        <taxon>Bacteria</taxon>
        <taxon>Pseudomonadati</taxon>
        <taxon>Gemmatimonadota</taxon>
        <taxon>environmental samples</taxon>
    </lineage>
</organism>
<dbReference type="GO" id="GO:0106408">
    <property type="term" value="F:diadenylate cyclase activity"/>
    <property type="evidence" value="ECO:0007669"/>
    <property type="project" value="UniProtKB-EC"/>
</dbReference>
<comment type="catalytic activity">
    <reaction evidence="1 10">
        <text>2 ATP = 3',3'-c-di-AMP + 2 diphosphate</text>
        <dbReference type="Rhea" id="RHEA:35655"/>
        <dbReference type="ChEBI" id="CHEBI:30616"/>
        <dbReference type="ChEBI" id="CHEBI:33019"/>
        <dbReference type="ChEBI" id="CHEBI:71500"/>
        <dbReference type="EC" id="2.7.7.85"/>
    </reaction>
</comment>
<proteinExistence type="inferred from homology"/>
<evidence type="ECO:0000256" key="4">
    <source>
        <dbReference type="ARBA" id="ARBA00022692"/>
    </source>
</evidence>
<evidence type="ECO:0000256" key="6">
    <source>
        <dbReference type="ARBA" id="ARBA00022741"/>
    </source>
</evidence>
<dbReference type="PROSITE" id="PS51794">
    <property type="entry name" value="DAC"/>
    <property type="match status" value="1"/>
</dbReference>
<evidence type="ECO:0000259" key="11">
    <source>
        <dbReference type="PROSITE" id="PS51794"/>
    </source>
</evidence>
<evidence type="ECO:0000256" key="3">
    <source>
        <dbReference type="ARBA" id="ARBA00022679"/>
    </source>
</evidence>
<dbReference type="InterPro" id="IPR034701">
    <property type="entry name" value="CdaA"/>
</dbReference>
<keyword evidence="9 10" id="KW-0472">Membrane</keyword>
<keyword evidence="6 10" id="KW-0547">Nucleotide-binding</keyword>
<evidence type="ECO:0000256" key="10">
    <source>
        <dbReference type="HAMAP-Rule" id="MF_01499"/>
    </source>
</evidence>
<keyword evidence="7 10" id="KW-0067">ATP-binding</keyword>
<dbReference type="Pfam" id="PF19293">
    <property type="entry name" value="CdaA_N"/>
    <property type="match status" value="1"/>
</dbReference>
<dbReference type="InterPro" id="IPR050338">
    <property type="entry name" value="DisA"/>
</dbReference>
<dbReference type="InterPro" id="IPR003390">
    <property type="entry name" value="DNA_integrity_scan_DisA_N"/>
</dbReference>
<dbReference type="HAMAP" id="MF_01499">
    <property type="entry name" value="DacA"/>
    <property type="match status" value="1"/>
</dbReference>
<reference evidence="12" key="1">
    <citation type="submission" date="2020-02" db="EMBL/GenBank/DDBJ databases">
        <authorList>
            <person name="Meier V. D."/>
        </authorList>
    </citation>
    <scope>NUCLEOTIDE SEQUENCE</scope>
    <source>
        <strain evidence="12">AVDCRST_MAG89</strain>
    </source>
</reference>
<keyword evidence="4 10" id="KW-0812">Transmembrane</keyword>
<evidence type="ECO:0000256" key="1">
    <source>
        <dbReference type="ARBA" id="ARBA00000877"/>
    </source>
</evidence>
<dbReference type="GO" id="GO:0005524">
    <property type="term" value="F:ATP binding"/>
    <property type="evidence" value="ECO:0007669"/>
    <property type="project" value="UniProtKB-UniRule"/>
</dbReference>
<dbReference type="InterPro" id="IPR014046">
    <property type="entry name" value="C-di-AMP_synthase"/>
</dbReference>
<dbReference type="Gene3D" id="3.40.1700.10">
    <property type="entry name" value="DNA integrity scanning protein, DisA, N-terminal domain"/>
    <property type="match status" value="1"/>
</dbReference>
<dbReference type="AlphaFoldDB" id="A0A6J4MVG2"/>
<evidence type="ECO:0000256" key="8">
    <source>
        <dbReference type="ARBA" id="ARBA00022989"/>
    </source>
</evidence>
<dbReference type="InterPro" id="IPR036888">
    <property type="entry name" value="DNA_integrity_DisA_N_sf"/>
</dbReference>
<dbReference type="Pfam" id="PF02457">
    <property type="entry name" value="DAC"/>
    <property type="match status" value="1"/>
</dbReference>
<evidence type="ECO:0000256" key="9">
    <source>
        <dbReference type="ARBA" id="ARBA00023136"/>
    </source>
</evidence>
<dbReference type="InterPro" id="IPR045585">
    <property type="entry name" value="CdaA_N"/>
</dbReference>
<dbReference type="PANTHER" id="PTHR34185:SF1">
    <property type="entry name" value="DIADENYLATE CYCLASE"/>
    <property type="match status" value="1"/>
</dbReference>
<comment type="function">
    <text evidence="10">Catalyzes the condensation of 2 ATP molecules into cyclic di-AMP (c-di-AMP), a second messenger used to regulate differing processes in different bacteria.</text>
</comment>
<evidence type="ECO:0000256" key="5">
    <source>
        <dbReference type="ARBA" id="ARBA00022695"/>
    </source>
</evidence>
<comment type="similarity">
    <text evidence="10">Belongs to the adenylate cyclase family. DacA/CdaA subfamily.</text>
</comment>
<evidence type="ECO:0000256" key="7">
    <source>
        <dbReference type="ARBA" id="ARBA00022840"/>
    </source>
</evidence>
<comment type="subunit">
    <text evidence="10">Probably a homodimer.</text>
</comment>
<dbReference type="EC" id="2.7.7.85" evidence="10"/>
<gene>
    <name evidence="10" type="primary">dacA</name>
    <name evidence="12" type="ORF">AVDCRST_MAG89-4506</name>
</gene>
<dbReference type="PANTHER" id="PTHR34185">
    <property type="entry name" value="DIADENYLATE CYCLASE"/>
    <property type="match status" value="1"/>
</dbReference>
<dbReference type="PIRSF" id="PIRSF004793">
    <property type="entry name" value="UCP004793"/>
    <property type="match status" value="1"/>
</dbReference>
<keyword evidence="8 10" id="KW-1133">Transmembrane helix</keyword>